<evidence type="ECO:0000256" key="5">
    <source>
        <dbReference type="ARBA" id="ARBA00022692"/>
    </source>
</evidence>
<comment type="caution">
    <text evidence="9">The sequence shown here is derived from an EMBL/GenBank/DDBJ whole genome shotgun (WGS) entry which is preliminary data.</text>
</comment>
<evidence type="ECO:0000313" key="9">
    <source>
        <dbReference type="EMBL" id="HGY54140.1"/>
    </source>
</evidence>
<evidence type="ECO:0000256" key="4">
    <source>
        <dbReference type="ARBA" id="ARBA00022475"/>
    </source>
</evidence>
<evidence type="ECO:0000256" key="6">
    <source>
        <dbReference type="ARBA" id="ARBA00022989"/>
    </source>
</evidence>
<keyword evidence="4 8" id="KW-1003">Cell membrane</keyword>
<dbReference type="PANTHER" id="PTHR30269:SF0">
    <property type="entry name" value="MEMBRANE TRANSPORTER PROTEIN YFCA-RELATED"/>
    <property type="match status" value="1"/>
</dbReference>
<comment type="similarity">
    <text evidence="2 8">Belongs to the 4-toluene sulfonate uptake permease (TSUP) (TC 2.A.102) family.</text>
</comment>
<evidence type="ECO:0000256" key="2">
    <source>
        <dbReference type="ARBA" id="ARBA00009142"/>
    </source>
</evidence>
<dbReference type="Pfam" id="PF01925">
    <property type="entry name" value="TauE"/>
    <property type="match status" value="1"/>
</dbReference>
<dbReference type="InterPro" id="IPR052017">
    <property type="entry name" value="TSUP"/>
</dbReference>
<proteinExistence type="inferred from homology"/>
<dbReference type="InterPro" id="IPR002781">
    <property type="entry name" value="TM_pro_TauE-like"/>
</dbReference>
<gene>
    <name evidence="9" type="ORF">ENK44_00430</name>
</gene>
<evidence type="ECO:0000256" key="3">
    <source>
        <dbReference type="ARBA" id="ARBA00022448"/>
    </source>
</evidence>
<keyword evidence="7 8" id="KW-0472">Membrane</keyword>
<reference evidence="9" key="1">
    <citation type="journal article" date="2020" name="mSystems">
        <title>Genome- and Community-Level Interaction Insights into Carbon Utilization and Element Cycling Functions of Hydrothermarchaeota in Hydrothermal Sediment.</title>
        <authorList>
            <person name="Zhou Z."/>
            <person name="Liu Y."/>
            <person name="Xu W."/>
            <person name="Pan J."/>
            <person name="Luo Z.H."/>
            <person name="Li M."/>
        </authorList>
    </citation>
    <scope>NUCLEOTIDE SEQUENCE [LARGE SCALE GENOMIC DNA]</scope>
    <source>
        <strain evidence="9">HyVt-577</strain>
    </source>
</reference>
<dbReference type="PANTHER" id="PTHR30269">
    <property type="entry name" value="TRANSMEMBRANE PROTEIN YFCA"/>
    <property type="match status" value="1"/>
</dbReference>
<keyword evidence="6 8" id="KW-1133">Transmembrane helix</keyword>
<name>A0A7V4WTH0_CALAY</name>
<dbReference type="AlphaFoldDB" id="A0A7V4WTH0"/>
<feature type="transmembrane region" description="Helical" evidence="8">
    <location>
        <begin position="138"/>
        <end position="166"/>
    </location>
</feature>
<evidence type="ECO:0000256" key="7">
    <source>
        <dbReference type="ARBA" id="ARBA00023136"/>
    </source>
</evidence>
<accession>A0A7V4WTH0</accession>
<feature type="transmembrane region" description="Helical" evidence="8">
    <location>
        <begin position="75"/>
        <end position="93"/>
    </location>
</feature>
<protein>
    <recommendedName>
        <fullName evidence="8">Probable membrane transporter protein</fullName>
    </recommendedName>
</protein>
<comment type="subcellular location">
    <subcellularLocation>
        <location evidence="1 8">Cell membrane</location>
        <topology evidence="1 8">Multi-pass membrane protein</topology>
    </subcellularLocation>
</comment>
<feature type="transmembrane region" description="Helical" evidence="8">
    <location>
        <begin position="228"/>
        <end position="246"/>
    </location>
</feature>
<dbReference type="EMBL" id="DRQG01000004">
    <property type="protein sequence ID" value="HGY54140.1"/>
    <property type="molecule type" value="Genomic_DNA"/>
</dbReference>
<keyword evidence="3" id="KW-0813">Transport</keyword>
<feature type="transmembrane region" description="Helical" evidence="8">
    <location>
        <begin position="99"/>
        <end position="117"/>
    </location>
</feature>
<dbReference type="GO" id="GO:0005886">
    <property type="term" value="C:plasma membrane"/>
    <property type="evidence" value="ECO:0007669"/>
    <property type="project" value="UniProtKB-SubCell"/>
</dbReference>
<organism evidence="9">
    <name type="scientific">Caldithrix abyssi</name>
    <dbReference type="NCBI Taxonomy" id="187145"/>
    <lineage>
        <taxon>Bacteria</taxon>
        <taxon>Pseudomonadati</taxon>
        <taxon>Calditrichota</taxon>
        <taxon>Calditrichia</taxon>
        <taxon>Calditrichales</taxon>
        <taxon>Calditrichaceae</taxon>
        <taxon>Caldithrix</taxon>
    </lineage>
</organism>
<feature type="transmembrane region" description="Helical" evidence="8">
    <location>
        <begin position="178"/>
        <end position="207"/>
    </location>
</feature>
<evidence type="ECO:0000256" key="1">
    <source>
        <dbReference type="ARBA" id="ARBA00004651"/>
    </source>
</evidence>
<keyword evidence="5 8" id="KW-0812">Transmembrane</keyword>
<dbReference type="Proteomes" id="UP000885779">
    <property type="component" value="Unassembled WGS sequence"/>
</dbReference>
<evidence type="ECO:0000256" key="8">
    <source>
        <dbReference type="RuleBase" id="RU363041"/>
    </source>
</evidence>
<sequence>MELIALVTLFFVGTLAGFINVLAGGGSSLTLPALILLGLDSATANGTNRLAILVQNILAITGFEQEKQNQFKLSFRLALFTLPGAVCGALLAINISDLWFQRILTVIIILVAASLFVPKPGGRNQKNLDKENKWQGYLFLFLLGFYGGFIQVGIGFLLMVVLYHFIDRSLVKVNVHKVFIVFLYTIPALFVFILSGQIDWILGFALAAGNGTGGWIAARLSVKKGDKIVRFVLALMLLFMAVKLAGQSL</sequence>